<accession>G5AGI6</accession>
<evidence type="ECO:0000313" key="1">
    <source>
        <dbReference type="EMBL" id="EGZ05266.1"/>
    </source>
</evidence>
<dbReference type="InParanoid" id="G5AGI6"/>
<protein>
    <recommendedName>
        <fullName evidence="3">DNA-directed DNA polymerase</fullName>
    </recommendedName>
</protein>
<dbReference type="SUPFAM" id="SSF56672">
    <property type="entry name" value="DNA/RNA polymerases"/>
    <property type="match status" value="1"/>
</dbReference>
<dbReference type="KEGG" id="psoj:PHYSODRAFT_534252"/>
<dbReference type="EMBL" id="JH159167">
    <property type="protein sequence ID" value="EGZ05266.1"/>
    <property type="molecule type" value="Genomic_DNA"/>
</dbReference>
<dbReference type="GeneID" id="20661970"/>
<sequence length="157" mass="18204">MSKRIMNEPMCLAEDIGAMIYYQDTDSMHIETTKLKILEDEYRKLYNRELMDEEELGKFNGDFKIKEDGDSVAIESYYLGKKSYLDVLRSKDGETAIQTRMKGVPRACITNPLERYKRLFDGKAESFDLTKACPISINNKTQTVSKRGEFIRTVKFV</sequence>
<dbReference type="RefSeq" id="XP_009539187.1">
    <property type="nucleotide sequence ID" value="XM_009540892.1"/>
</dbReference>
<dbReference type="Proteomes" id="UP000002640">
    <property type="component" value="Unassembled WGS sequence"/>
</dbReference>
<dbReference type="OMA" id="KRIMNEP"/>
<reference evidence="1 2" key="1">
    <citation type="journal article" date="2006" name="Science">
        <title>Phytophthora genome sequences uncover evolutionary origins and mechanisms of pathogenesis.</title>
        <authorList>
            <person name="Tyler B.M."/>
            <person name="Tripathy S."/>
            <person name="Zhang X."/>
            <person name="Dehal P."/>
            <person name="Jiang R.H."/>
            <person name="Aerts A."/>
            <person name="Arredondo F.D."/>
            <person name="Baxter L."/>
            <person name="Bensasson D."/>
            <person name="Beynon J.L."/>
            <person name="Chapman J."/>
            <person name="Damasceno C.M."/>
            <person name="Dorrance A.E."/>
            <person name="Dou D."/>
            <person name="Dickerman A.W."/>
            <person name="Dubchak I.L."/>
            <person name="Garbelotto M."/>
            <person name="Gijzen M."/>
            <person name="Gordon S.G."/>
            <person name="Govers F."/>
            <person name="Grunwald N.J."/>
            <person name="Huang W."/>
            <person name="Ivors K.L."/>
            <person name="Jones R.W."/>
            <person name="Kamoun S."/>
            <person name="Krampis K."/>
            <person name="Lamour K.H."/>
            <person name="Lee M.K."/>
            <person name="McDonald W.H."/>
            <person name="Medina M."/>
            <person name="Meijer H.J."/>
            <person name="Nordberg E.K."/>
            <person name="Maclean D.J."/>
            <person name="Ospina-Giraldo M.D."/>
            <person name="Morris P.F."/>
            <person name="Phuntumart V."/>
            <person name="Putnam N.H."/>
            <person name="Rash S."/>
            <person name="Rose J.K."/>
            <person name="Sakihama Y."/>
            <person name="Salamov A.A."/>
            <person name="Savidor A."/>
            <person name="Scheuring C.F."/>
            <person name="Smith B.M."/>
            <person name="Sobral B.W."/>
            <person name="Terry A."/>
            <person name="Torto-Alalibo T.A."/>
            <person name="Win J."/>
            <person name="Xu Z."/>
            <person name="Zhang H."/>
            <person name="Grigoriev I.V."/>
            <person name="Rokhsar D.S."/>
            <person name="Boore J.L."/>
        </authorList>
    </citation>
    <scope>NUCLEOTIDE SEQUENCE [LARGE SCALE GENOMIC DNA]</scope>
    <source>
        <strain evidence="1 2">P6497</strain>
    </source>
</reference>
<dbReference type="PANTHER" id="PTHR48144:SF2">
    <property type="entry name" value="DNA-DIRECTED DNA POLYMERASE"/>
    <property type="match status" value="1"/>
</dbReference>
<dbReference type="AlphaFoldDB" id="G5AGI6"/>
<keyword evidence="2" id="KW-1185">Reference proteome</keyword>
<dbReference type="PANTHER" id="PTHR48144">
    <property type="entry name" value="DNA-DIRECTED DNA POLYMERASE"/>
    <property type="match status" value="1"/>
</dbReference>
<name>G5AGI6_PHYSP</name>
<dbReference type="InterPro" id="IPR043502">
    <property type="entry name" value="DNA/RNA_pol_sf"/>
</dbReference>
<evidence type="ECO:0000313" key="2">
    <source>
        <dbReference type="Proteomes" id="UP000002640"/>
    </source>
</evidence>
<dbReference type="Gene3D" id="3.90.1600.10">
    <property type="entry name" value="Palm domain of DNA polymerase"/>
    <property type="match status" value="1"/>
</dbReference>
<evidence type="ECO:0008006" key="3">
    <source>
        <dbReference type="Google" id="ProtNLM"/>
    </source>
</evidence>
<gene>
    <name evidence="1" type="ORF">PHYSODRAFT_534252</name>
</gene>
<organism evidence="1 2">
    <name type="scientific">Phytophthora sojae (strain P6497)</name>
    <name type="common">Soybean stem and root rot agent</name>
    <name type="synonym">Phytophthora megasperma f. sp. glycines</name>
    <dbReference type="NCBI Taxonomy" id="1094619"/>
    <lineage>
        <taxon>Eukaryota</taxon>
        <taxon>Sar</taxon>
        <taxon>Stramenopiles</taxon>
        <taxon>Oomycota</taxon>
        <taxon>Peronosporomycetes</taxon>
        <taxon>Peronosporales</taxon>
        <taxon>Peronosporaceae</taxon>
        <taxon>Phytophthora</taxon>
    </lineage>
</organism>
<dbReference type="InterPro" id="IPR023211">
    <property type="entry name" value="DNA_pol_palm_dom_sf"/>
</dbReference>
<proteinExistence type="predicted"/>